<feature type="transmembrane region" description="Helical" evidence="2">
    <location>
        <begin position="247"/>
        <end position="265"/>
    </location>
</feature>
<feature type="compositionally biased region" description="Basic and acidic residues" evidence="1">
    <location>
        <begin position="120"/>
        <end position="134"/>
    </location>
</feature>
<dbReference type="Proteomes" id="UP000282323">
    <property type="component" value="Unassembled WGS sequence"/>
</dbReference>
<feature type="transmembrane region" description="Helical" evidence="2">
    <location>
        <begin position="270"/>
        <end position="289"/>
    </location>
</feature>
<dbReference type="EMBL" id="REGA01000002">
    <property type="protein sequence ID" value="RQG97031.1"/>
    <property type="molecule type" value="Genomic_DNA"/>
</dbReference>
<protein>
    <submittedName>
        <fullName evidence="4">Molecular chaperone DnaJ</fullName>
    </submittedName>
</protein>
<comment type="caution">
    <text evidence="4">The sequence shown here is derived from an EMBL/GenBank/DDBJ whole genome shotgun (WGS) entry which is preliminary data.</text>
</comment>
<keyword evidence="5" id="KW-1185">Reference proteome</keyword>
<reference evidence="4 5" key="1">
    <citation type="submission" date="2018-10" db="EMBL/GenBank/DDBJ databases">
        <title>Natrarchaeobius chitinivorans gen. nov., sp. nov., and Natrarchaeobius haloalkaliphilus sp. nov., alkaliphilic, chitin-utilizing haloarchaea from hypersaline alkaline lakes.</title>
        <authorList>
            <person name="Sorokin D.Y."/>
            <person name="Elcheninov A.G."/>
            <person name="Kostrikina N.A."/>
            <person name="Bale N.J."/>
            <person name="Sinninghe Damste J.S."/>
            <person name="Khijniak T.V."/>
            <person name="Kublanov I.V."/>
            <person name="Toshchakov S.V."/>
        </authorList>
    </citation>
    <scope>NUCLEOTIDE SEQUENCE [LARGE SCALE GENOMIC DNA]</scope>
    <source>
        <strain evidence="4 5">AArcht4T</strain>
    </source>
</reference>
<gene>
    <name evidence="4" type="ORF">EA473_02825</name>
</gene>
<evidence type="ECO:0000313" key="4">
    <source>
        <dbReference type="EMBL" id="RQG97031.1"/>
    </source>
</evidence>
<evidence type="ECO:0000313" key="5">
    <source>
        <dbReference type="Proteomes" id="UP000282323"/>
    </source>
</evidence>
<feature type="region of interest" description="Disordered" evidence="1">
    <location>
        <begin position="77"/>
        <end position="179"/>
    </location>
</feature>
<dbReference type="AlphaFoldDB" id="A0A3N6MLX0"/>
<accession>A0A3N6MLX0</accession>
<evidence type="ECO:0000256" key="1">
    <source>
        <dbReference type="SAM" id="MobiDB-lite"/>
    </source>
</evidence>
<evidence type="ECO:0000259" key="3">
    <source>
        <dbReference type="PROSITE" id="PS50076"/>
    </source>
</evidence>
<feature type="compositionally biased region" description="Low complexity" evidence="1">
    <location>
        <begin position="169"/>
        <end position="179"/>
    </location>
</feature>
<feature type="compositionally biased region" description="Basic and acidic residues" evidence="1">
    <location>
        <begin position="27"/>
        <end position="38"/>
    </location>
</feature>
<dbReference type="PRINTS" id="PR00625">
    <property type="entry name" value="JDOMAIN"/>
</dbReference>
<dbReference type="CDD" id="cd06257">
    <property type="entry name" value="DnaJ"/>
    <property type="match status" value="1"/>
</dbReference>
<dbReference type="PROSITE" id="PS50076">
    <property type="entry name" value="DNAJ_2"/>
    <property type="match status" value="1"/>
</dbReference>
<dbReference type="PANTHER" id="PTHR43908:SF3">
    <property type="entry name" value="AT29763P-RELATED"/>
    <property type="match status" value="1"/>
</dbReference>
<dbReference type="PANTHER" id="PTHR43908">
    <property type="entry name" value="AT29763P-RELATED"/>
    <property type="match status" value="1"/>
</dbReference>
<feature type="region of interest" description="Disordered" evidence="1">
    <location>
        <begin position="27"/>
        <end position="54"/>
    </location>
</feature>
<feature type="compositionally biased region" description="Basic residues" evidence="1">
    <location>
        <begin position="135"/>
        <end position="146"/>
    </location>
</feature>
<sequence>MGETYYDVLEVDPDASRDEIREAYRERVLETHPDHNDDPDAVDQFQRVSTAESVLTDGTERARYDRLGHDAYVRLADHASEPGTGSNDAGGSSHRDRRRSTGVGFESQSTNAGRRTAGRSGRERSHSESDENGRSHHARNRYRRQRATADWSAGWTSGTGRTGNERGRTNTTRTTTTTRATAGRTETSGIDDDGDEEFRYAVHDWDGDVDLEWDGRSVRYSTAVALACVWLLYPVFVYASVTPLFSAVFNLVLIGCTLGVVAYLLTMPRIAIGIFGWWGVVFPVGLTRLSPIDPFSVRGLVSIGLVWIPLCYAVLVWWALRP</sequence>
<feature type="domain" description="J" evidence="3">
    <location>
        <begin position="4"/>
        <end position="68"/>
    </location>
</feature>
<feature type="transmembrane region" description="Helical" evidence="2">
    <location>
        <begin position="223"/>
        <end position="241"/>
    </location>
</feature>
<dbReference type="InterPro" id="IPR001623">
    <property type="entry name" value="DnaJ_domain"/>
</dbReference>
<dbReference type="SUPFAM" id="SSF46565">
    <property type="entry name" value="Chaperone J-domain"/>
    <property type="match status" value="1"/>
</dbReference>
<keyword evidence="2" id="KW-0472">Membrane</keyword>
<dbReference type="Gene3D" id="1.10.287.110">
    <property type="entry name" value="DnaJ domain"/>
    <property type="match status" value="1"/>
</dbReference>
<dbReference type="GO" id="GO:0071218">
    <property type="term" value="P:cellular response to misfolded protein"/>
    <property type="evidence" value="ECO:0007669"/>
    <property type="project" value="TreeGrafter"/>
</dbReference>
<name>A0A3N6MLX0_NATCH</name>
<dbReference type="GO" id="GO:0030544">
    <property type="term" value="F:Hsp70 protein binding"/>
    <property type="evidence" value="ECO:0007669"/>
    <property type="project" value="TreeGrafter"/>
</dbReference>
<proteinExistence type="predicted"/>
<dbReference type="Pfam" id="PF00226">
    <property type="entry name" value="DnaJ"/>
    <property type="match status" value="1"/>
</dbReference>
<dbReference type="RefSeq" id="WP_124194151.1">
    <property type="nucleotide sequence ID" value="NZ_REGA01000002.1"/>
</dbReference>
<keyword evidence="2" id="KW-1133">Transmembrane helix</keyword>
<organism evidence="4 5">
    <name type="scientific">Natrarchaeobius chitinivorans</name>
    <dbReference type="NCBI Taxonomy" id="1679083"/>
    <lineage>
        <taxon>Archaea</taxon>
        <taxon>Methanobacteriati</taxon>
        <taxon>Methanobacteriota</taxon>
        <taxon>Stenosarchaea group</taxon>
        <taxon>Halobacteria</taxon>
        <taxon>Halobacteriales</taxon>
        <taxon>Natrialbaceae</taxon>
        <taxon>Natrarchaeobius</taxon>
    </lineage>
</organism>
<evidence type="ECO:0000256" key="2">
    <source>
        <dbReference type="SAM" id="Phobius"/>
    </source>
</evidence>
<keyword evidence="2" id="KW-0812">Transmembrane</keyword>
<dbReference type="InterPro" id="IPR051100">
    <property type="entry name" value="DnaJ_subfamily_B/C"/>
</dbReference>
<dbReference type="SMART" id="SM00271">
    <property type="entry name" value="DnaJ"/>
    <property type="match status" value="1"/>
</dbReference>
<feature type="transmembrane region" description="Helical" evidence="2">
    <location>
        <begin position="295"/>
        <end position="320"/>
    </location>
</feature>
<dbReference type="OrthoDB" id="11397at2157"/>
<dbReference type="InterPro" id="IPR036869">
    <property type="entry name" value="J_dom_sf"/>
</dbReference>